<feature type="domain" description="HTH marR-type" evidence="4">
    <location>
        <begin position="4"/>
        <end position="139"/>
    </location>
</feature>
<protein>
    <submittedName>
        <fullName evidence="5">DNA-binding transcriptional regulator, MarR family</fullName>
    </submittedName>
</protein>
<dbReference type="InterPro" id="IPR036388">
    <property type="entry name" value="WH-like_DNA-bd_sf"/>
</dbReference>
<dbReference type="CDD" id="cd00090">
    <property type="entry name" value="HTH_ARSR"/>
    <property type="match status" value="1"/>
</dbReference>
<dbReference type="InterPro" id="IPR011991">
    <property type="entry name" value="ArsR-like_HTH"/>
</dbReference>
<dbReference type="PROSITE" id="PS50995">
    <property type="entry name" value="HTH_MARR_2"/>
    <property type="match status" value="1"/>
</dbReference>
<dbReference type="InterPro" id="IPR000835">
    <property type="entry name" value="HTH_MarR-typ"/>
</dbReference>
<dbReference type="OrthoDB" id="49580at2"/>
<dbReference type="SUPFAM" id="SSF46785">
    <property type="entry name" value="Winged helix' DNA-binding domain"/>
    <property type="match status" value="1"/>
</dbReference>
<name>A0A1M4S8X2_MARH1</name>
<evidence type="ECO:0000259" key="4">
    <source>
        <dbReference type="PROSITE" id="PS50995"/>
    </source>
</evidence>
<dbReference type="STRING" id="1122195.SAMN02745164_00132"/>
<dbReference type="PRINTS" id="PR00598">
    <property type="entry name" value="HTHMARR"/>
</dbReference>
<evidence type="ECO:0000256" key="3">
    <source>
        <dbReference type="ARBA" id="ARBA00023163"/>
    </source>
</evidence>
<dbReference type="SMART" id="SM00347">
    <property type="entry name" value="HTH_MARR"/>
    <property type="match status" value="1"/>
</dbReference>
<dbReference type="RefSeq" id="WP_084670628.1">
    <property type="nucleotide sequence ID" value="NZ_FQUI01000001.1"/>
</dbReference>
<dbReference type="Proteomes" id="UP000184334">
    <property type="component" value="Unassembled WGS sequence"/>
</dbReference>
<evidence type="ECO:0000256" key="1">
    <source>
        <dbReference type="ARBA" id="ARBA00023015"/>
    </source>
</evidence>
<organism evidence="5 6">
    <name type="scientific">Marinitoga hydrogenitolerans (strain DSM 16785 / JCM 12826 / AT1271)</name>
    <dbReference type="NCBI Taxonomy" id="1122195"/>
    <lineage>
        <taxon>Bacteria</taxon>
        <taxon>Thermotogati</taxon>
        <taxon>Thermotogota</taxon>
        <taxon>Thermotogae</taxon>
        <taxon>Petrotogales</taxon>
        <taxon>Petrotogaceae</taxon>
        <taxon>Marinitoga</taxon>
    </lineage>
</organism>
<dbReference type="Pfam" id="PF01047">
    <property type="entry name" value="MarR"/>
    <property type="match status" value="1"/>
</dbReference>
<dbReference type="EMBL" id="FQUI01000001">
    <property type="protein sequence ID" value="SHE28618.1"/>
    <property type="molecule type" value="Genomic_DNA"/>
</dbReference>
<dbReference type="GO" id="GO:0003700">
    <property type="term" value="F:DNA-binding transcription factor activity"/>
    <property type="evidence" value="ECO:0007669"/>
    <property type="project" value="InterPro"/>
</dbReference>
<reference evidence="5" key="1">
    <citation type="submission" date="2016-11" db="EMBL/GenBank/DDBJ databases">
        <authorList>
            <person name="Varghese N."/>
            <person name="Submissions S."/>
        </authorList>
    </citation>
    <scope>NUCLEOTIDE SEQUENCE [LARGE SCALE GENOMIC DNA]</scope>
    <source>
        <strain evidence="5">DSM 16785</strain>
    </source>
</reference>
<keyword evidence="6" id="KW-1185">Reference proteome</keyword>
<comment type="caution">
    <text evidence="5">The sequence shown here is derived from an EMBL/GenBank/DDBJ whole genome shotgun (WGS) entry which is preliminary data.</text>
</comment>
<accession>A0A1M4S8X2</accession>
<gene>
    <name evidence="5" type="ORF">SAMN02745164_00132</name>
</gene>
<evidence type="ECO:0000313" key="6">
    <source>
        <dbReference type="Proteomes" id="UP000184334"/>
    </source>
</evidence>
<proteinExistence type="predicted"/>
<evidence type="ECO:0000256" key="2">
    <source>
        <dbReference type="ARBA" id="ARBA00023125"/>
    </source>
</evidence>
<evidence type="ECO:0000313" key="5">
    <source>
        <dbReference type="EMBL" id="SHE28618.1"/>
    </source>
</evidence>
<dbReference type="PANTHER" id="PTHR42756:SF1">
    <property type="entry name" value="TRANSCRIPTIONAL REPRESSOR OF EMRAB OPERON"/>
    <property type="match status" value="1"/>
</dbReference>
<dbReference type="GO" id="GO:0003677">
    <property type="term" value="F:DNA binding"/>
    <property type="evidence" value="ECO:0007669"/>
    <property type="project" value="UniProtKB-KW"/>
</dbReference>
<keyword evidence="1" id="KW-0805">Transcription regulation</keyword>
<sequence>MNKSFEIIVLIKEIKENFKKFMSEHFNNMQFTHSQWMLLGVLMKNGNMKISDLSKKMGLSNSTVSGIIDRLENQGFVKRVRDEKDRRKVFVEITEKFKEIAEKSHINVEKQMEEMLKNVPEDDLDKVIEGLKILNNILEER</sequence>
<dbReference type="Gene3D" id="1.10.10.10">
    <property type="entry name" value="Winged helix-like DNA-binding domain superfamily/Winged helix DNA-binding domain"/>
    <property type="match status" value="1"/>
</dbReference>
<dbReference type="PANTHER" id="PTHR42756">
    <property type="entry name" value="TRANSCRIPTIONAL REGULATOR, MARR"/>
    <property type="match status" value="1"/>
</dbReference>
<dbReference type="InterPro" id="IPR036390">
    <property type="entry name" value="WH_DNA-bd_sf"/>
</dbReference>
<keyword evidence="3" id="KW-0804">Transcription</keyword>
<keyword evidence="2 5" id="KW-0238">DNA-binding</keyword>
<dbReference type="AlphaFoldDB" id="A0A1M4S8X2"/>